<dbReference type="Proteomes" id="UP001498476">
    <property type="component" value="Unassembled WGS sequence"/>
</dbReference>
<reference evidence="7 8" key="1">
    <citation type="journal article" date="2025" name="Microbiol. Resour. Announc.">
        <title>Draft genome sequences for Neonectria magnoliae and Neonectria punicea, canker pathogens of Liriodendron tulipifera and Acer saccharum in West Virginia.</title>
        <authorList>
            <person name="Petronek H.M."/>
            <person name="Kasson M.T."/>
            <person name="Metheny A.M."/>
            <person name="Stauder C.M."/>
            <person name="Lovett B."/>
            <person name="Lynch S.C."/>
            <person name="Garnas J.R."/>
            <person name="Kasson L.R."/>
            <person name="Stajich J.E."/>
        </authorList>
    </citation>
    <scope>NUCLEOTIDE SEQUENCE [LARGE SCALE GENOMIC DNA]</scope>
    <source>
        <strain evidence="7 8">NRRL 64653</strain>
    </source>
</reference>
<evidence type="ECO:0000256" key="1">
    <source>
        <dbReference type="ARBA" id="ARBA00023015"/>
    </source>
</evidence>
<dbReference type="InterPro" id="IPR051127">
    <property type="entry name" value="Fungal_SecMet_Regulators"/>
</dbReference>
<proteinExistence type="predicted"/>
<dbReference type="SMART" id="SM00906">
    <property type="entry name" value="Fungal_trans"/>
    <property type="match status" value="1"/>
</dbReference>
<organism evidence="7 8">
    <name type="scientific">Neonectria punicea</name>
    <dbReference type="NCBI Taxonomy" id="979145"/>
    <lineage>
        <taxon>Eukaryota</taxon>
        <taxon>Fungi</taxon>
        <taxon>Dikarya</taxon>
        <taxon>Ascomycota</taxon>
        <taxon>Pezizomycotina</taxon>
        <taxon>Sordariomycetes</taxon>
        <taxon>Hypocreomycetidae</taxon>
        <taxon>Hypocreales</taxon>
        <taxon>Nectriaceae</taxon>
        <taxon>Neonectria</taxon>
    </lineage>
</organism>
<keyword evidence="2" id="KW-0238">DNA-binding</keyword>
<name>A0ABR1GPH3_9HYPO</name>
<dbReference type="EMBL" id="JAZAVJ010000231">
    <property type="protein sequence ID" value="KAK7403739.1"/>
    <property type="molecule type" value="Genomic_DNA"/>
</dbReference>
<dbReference type="Pfam" id="PF04082">
    <property type="entry name" value="Fungal_trans"/>
    <property type="match status" value="1"/>
</dbReference>
<dbReference type="InterPro" id="IPR007219">
    <property type="entry name" value="XnlR_reg_dom"/>
</dbReference>
<dbReference type="PANTHER" id="PTHR47424:SF3">
    <property type="entry name" value="REGULATORY PROTEIN GAL4"/>
    <property type="match status" value="1"/>
</dbReference>
<feature type="region of interest" description="Disordered" evidence="5">
    <location>
        <begin position="387"/>
        <end position="406"/>
    </location>
</feature>
<comment type="caution">
    <text evidence="7">The sequence shown here is derived from an EMBL/GenBank/DDBJ whole genome shotgun (WGS) entry which is preliminary data.</text>
</comment>
<feature type="region of interest" description="Disordered" evidence="5">
    <location>
        <begin position="119"/>
        <end position="140"/>
    </location>
</feature>
<sequence length="406" mass="44657">MQPQGDDNVEPEAPSSDTNASTQPVLQLSASNDNAQDSNPPNVEHQKMLEGPPVDNFEWCEKTSVQVHGLSPDAVPETLEEDSPISDGMASLTVNEGDAGYLGVASGAALLRLLEPKSRRRMSRSHQTASSIYPMMPQPNPNRHVTESMIDAYFRLYHVSYPIIHEPTFRAQYSEVIPRPNGACWAVLAYIVAAIGVWASSTSSVETLDTALFEQASSILSFDFLEVGNLSLVQALTLASNYQQKRDKPNSGYNYLGLAVRMAMGLGLHKEFQGWNISPLNMEIRRRVWWSLCVFDVGATITFSRPDVWPYMGVEVSFPLNVNDKDLTAASTTYPAESDQITPYTAVATQARFHIETRDKSSILQGAVPGSASLCSLPSRHVMEVPQPANHSVSPFRYQKGPQAPR</sequence>
<protein>
    <recommendedName>
        <fullName evidence="6">Xylanolytic transcriptional activator regulatory domain-containing protein</fullName>
    </recommendedName>
</protein>
<dbReference type="CDD" id="cd12148">
    <property type="entry name" value="fungal_TF_MHR"/>
    <property type="match status" value="1"/>
</dbReference>
<keyword evidence="3" id="KW-0804">Transcription</keyword>
<evidence type="ECO:0000313" key="8">
    <source>
        <dbReference type="Proteomes" id="UP001498476"/>
    </source>
</evidence>
<keyword evidence="4" id="KW-0539">Nucleus</keyword>
<keyword evidence="1" id="KW-0805">Transcription regulation</keyword>
<evidence type="ECO:0000313" key="7">
    <source>
        <dbReference type="EMBL" id="KAK7403739.1"/>
    </source>
</evidence>
<feature type="region of interest" description="Disordered" evidence="5">
    <location>
        <begin position="1"/>
        <end position="55"/>
    </location>
</feature>
<feature type="compositionally biased region" description="Polar residues" evidence="5">
    <location>
        <begin position="15"/>
        <end position="41"/>
    </location>
</feature>
<dbReference type="PANTHER" id="PTHR47424">
    <property type="entry name" value="REGULATORY PROTEIN GAL4"/>
    <property type="match status" value="1"/>
</dbReference>
<evidence type="ECO:0000256" key="5">
    <source>
        <dbReference type="SAM" id="MobiDB-lite"/>
    </source>
</evidence>
<accession>A0ABR1GPH3</accession>
<evidence type="ECO:0000256" key="3">
    <source>
        <dbReference type="ARBA" id="ARBA00023163"/>
    </source>
</evidence>
<feature type="domain" description="Xylanolytic transcriptional activator regulatory" evidence="6">
    <location>
        <begin position="252"/>
        <end position="325"/>
    </location>
</feature>
<keyword evidence="8" id="KW-1185">Reference proteome</keyword>
<evidence type="ECO:0000259" key="6">
    <source>
        <dbReference type="SMART" id="SM00906"/>
    </source>
</evidence>
<gene>
    <name evidence="7" type="ORF">QQX98_010478</name>
</gene>
<evidence type="ECO:0000256" key="4">
    <source>
        <dbReference type="ARBA" id="ARBA00023242"/>
    </source>
</evidence>
<evidence type="ECO:0000256" key="2">
    <source>
        <dbReference type="ARBA" id="ARBA00023125"/>
    </source>
</evidence>